<dbReference type="PANTHER" id="PTHR45695:SF9">
    <property type="entry name" value="LEUCOKININ RECEPTOR"/>
    <property type="match status" value="1"/>
</dbReference>
<keyword evidence="2 8" id="KW-0812">Transmembrane</keyword>
<keyword evidence="5 9" id="KW-0472">Membrane</keyword>
<feature type="transmembrane region" description="Helical" evidence="9">
    <location>
        <begin position="150"/>
        <end position="170"/>
    </location>
</feature>
<sequence>MASNNTSSCPDPGSDLTKGEAAEIAKAVAYLCIFILSTVGNFLVVVLMLRDRRLRSVAINQFIVSMAMADLLTSLFNMTIEIWIHIKYSTGQQVFWLDGAGGVILCKTIVFVQGLSMACSVLTLVAMAVNRYFAVFFPLKMGTTKSLSTLTIVIIWLVSTVTASPMLYAMRVIEKPDGTLHCIEDWTPAFDSKKSHRNYTIFLLTILYAIPLVAVTMLYTAVVRKVWKRQVPGNITAPNQSVELVTKKRVLRMLITIVIVFGLCWLPYYTYLSLLSIIHGCPPEYVSFLGLFLGHANSAINPCIYAIFNKDILIGAIVNYPRTQTIMNYYIINMAVADLLTTVFDMAVQIWHYGLLIANKPFEWFSGVFGEFMCKFVVFIQGTAQACTVLTLAAIAINRFLAVMFPLRRAASKTKVVIILLLIWGSSLAIASPMLYTMRLHEGQGAFSCIENWEPFFDNASSPRHYTLALFSLLYVAPLLMIAILYSVIAFKLWVRTVPGNVTAPNQLLELETRRKILKICMTVVFIFTLCWLPYYIYLMIQFVPENNGKCYPPEYVAFLGLFFGDANSSINPFIYIIFNSEYQKGMKKVLKRCCIPCKSNKLRMYSSRITLISYPSLRTFRELELTPMRQTLHQTNSGFKQGYIIS</sequence>
<feature type="transmembrane region" description="Helical" evidence="9">
    <location>
        <begin position="517"/>
        <end position="537"/>
    </location>
</feature>
<evidence type="ECO:0000256" key="4">
    <source>
        <dbReference type="ARBA" id="ARBA00023040"/>
    </source>
</evidence>
<dbReference type="InterPro" id="IPR017452">
    <property type="entry name" value="GPCR_Rhodpsn_7TM"/>
</dbReference>
<evidence type="ECO:0000256" key="3">
    <source>
        <dbReference type="ARBA" id="ARBA00022989"/>
    </source>
</evidence>
<evidence type="ECO:0000313" key="11">
    <source>
        <dbReference type="EMBL" id="CAH3144210.1"/>
    </source>
</evidence>
<dbReference type="Proteomes" id="UP001159428">
    <property type="component" value="Unassembled WGS sequence"/>
</dbReference>
<dbReference type="Gene3D" id="1.20.1070.10">
    <property type="entry name" value="Rhodopsin 7-helix transmembrane proteins"/>
    <property type="match status" value="2"/>
</dbReference>
<keyword evidence="3 9" id="KW-1133">Transmembrane helix</keyword>
<evidence type="ECO:0000256" key="6">
    <source>
        <dbReference type="ARBA" id="ARBA00023170"/>
    </source>
</evidence>
<evidence type="ECO:0000256" key="5">
    <source>
        <dbReference type="ARBA" id="ARBA00023136"/>
    </source>
</evidence>
<dbReference type="EMBL" id="CALNXJ010000039">
    <property type="protein sequence ID" value="CAH3144210.1"/>
    <property type="molecule type" value="Genomic_DNA"/>
</dbReference>
<dbReference type="PANTHER" id="PTHR45695">
    <property type="entry name" value="LEUCOKININ RECEPTOR-RELATED"/>
    <property type="match status" value="1"/>
</dbReference>
<evidence type="ECO:0000256" key="8">
    <source>
        <dbReference type="RuleBase" id="RU000688"/>
    </source>
</evidence>
<dbReference type="GO" id="GO:0004930">
    <property type="term" value="F:G protein-coupled receptor activity"/>
    <property type="evidence" value="ECO:0007669"/>
    <property type="project" value="UniProtKB-KW"/>
</dbReference>
<dbReference type="GO" id="GO:0005886">
    <property type="term" value="C:plasma membrane"/>
    <property type="evidence" value="ECO:0007669"/>
    <property type="project" value="TreeGrafter"/>
</dbReference>
<feature type="transmembrane region" description="Helical" evidence="9">
    <location>
        <begin position="329"/>
        <end position="356"/>
    </location>
</feature>
<evidence type="ECO:0000256" key="1">
    <source>
        <dbReference type="ARBA" id="ARBA00004141"/>
    </source>
</evidence>
<keyword evidence="4 8" id="KW-0297">G-protein coupled receptor</keyword>
<evidence type="ECO:0000313" key="12">
    <source>
        <dbReference type="Proteomes" id="UP001159428"/>
    </source>
</evidence>
<dbReference type="PRINTS" id="PR00237">
    <property type="entry name" value="GPCRRHODOPSN"/>
</dbReference>
<feature type="transmembrane region" description="Helical" evidence="9">
    <location>
        <begin position="557"/>
        <end position="579"/>
    </location>
</feature>
<feature type="transmembrane region" description="Helical" evidence="9">
    <location>
        <begin position="27"/>
        <end position="49"/>
    </location>
</feature>
<comment type="similarity">
    <text evidence="8">Belongs to the G-protein coupled receptor 1 family.</text>
</comment>
<name>A0AAU9XDA0_9CNID</name>
<feature type="transmembrane region" description="Helical" evidence="9">
    <location>
        <begin position="376"/>
        <end position="397"/>
    </location>
</feature>
<accession>A0AAU9XDA0</accession>
<feature type="transmembrane region" description="Helical" evidence="9">
    <location>
        <begin position="288"/>
        <end position="308"/>
    </location>
</feature>
<reference evidence="11 12" key="1">
    <citation type="submission" date="2022-05" db="EMBL/GenBank/DDBJ databases">
        <authorList>
            <consortium name="Genoscope - CEA"/>
            <person name="William W."/>
        </authorList>
    </citation>
    <scope>NUCLEOTIDE SEQUENCE [LARGE SCALE GENOMIC DNA]</scope>
</reference>
<dbReference type="InterPro" id="IPR000276">
    <property type="entry name" value="GPCR_Rhodpsn"/>
</dbReference>
<evidence type="ECO:0000259" key="10">
    <source>
        <dbReference type="PROSITE" id="PS50262"/>
    </source>
</evidence>
<feature type="transmembrane region" description="Helical" evidence="9">
    <location>
        <begin position="417"/>
        <end position="436"/>
    </location>
</feature>
<evidence type="ECO:0000256" key="9">
    <source>
        <dbReference type="SAM" id="Phobius"/>
    </source>
</evidence>
<keyword evidence="6 8" id="KW-0675">Receptor</keyword>
<feature type="transmembrane region" description="Helical" evidence="9">
    <location>
        <begin position="100"/>
        <end position="129"/>
    </location>
</feature>
<dbReference type="Pfam" id="PF00001">
    <property type="entry name" value="7tm_1"/>
    <property type="match status" value="2"/>
</dbReference>
<feature type="domain" description="G-protein coupled receptors family 1 profile" evidence="10">
    <location>
        <begin position="40"/>
        <end position="305"/>
    </location>
</feature>
<dbReference type="AlphaFoldDB" id="A0AAU9XDA0"/>
<feature type="transmembrane region" description="Helical" evidence="9">
    <location>
        <begin position="250"/>
        <end position="268"/>
    </location>
</feature>
<dbReference type="PROSITE" id="PS50262">
    <property type="entry name" value="G_PROTEIN_RECEP_F1_2"/>
    <property type="match status" value="2"/>
</dbReference>
<feature type="domain" description="G-protein coupled receptors family 1 profile" evidence="10">
    <location>
        <begin position="309"/>
        <end position="576"/>
    </location>
</feature>
<evidence type="ECO:0000256" key="7">
    <source>
        <dbReference type="ARBA" id="ARBA00023224"/>
    </source>
</evidence>
<protein>
    <recommendedName>
        <fullName evidence="10">G-protein coupled receptors family 1 profile domain-containing protein</fullName>
    </recommendedName>
</protein>
<feature type="transmembrane region" description="Helical" evidence="9">
    <location>
        <begin position="466"/>
        <end position="489"/>
    </location>
</feature>
<comment type="caution">
    <text evidence="11">The sequence shown here is derived from an EMBL/GenBank/DDBJ whole genome shotgun (WGS) entry which is preliminary data.</text>
</comment>
<comment type="subcellular location">
    <subcellularLocation>
        <location evidence="1">Membrane</location>
        <topology evidence="1">Multi-pass membrane protein</topology>
    </subcellularLocation>
</comment>
<proteinExistence type="inferred from homology"/>
<dbReference type="FunFam" id="1.20.1070.10:FF:000291">
    <property type="entry name" value="Predicted protein"/>
    <property type="match status" value="2"/>
</dbReference>
<feature type="transmembrane region" description="Helical" evidence="9">
    <location>
        <begin position="199"/>
        <end position="222"/>
    </location>
</feature>
<organism evidence="11 12">
    <name type="scientific">Pocillopora meandrina</name>
    <dbReference type="NCBI Taxonomy" id="46732"/>
    <lineage>
        <taxon>Eukaryota</taxon>
        <taxon>Metazoa</taxon>
        <taxon>Cnidaria</taxon>
        <taxon>Anthozoa</taxon>
        <taxon>Hexacorallia</taxon>
        <taxon>Scleractinia</taxon>
        <taxon>Astrocoeniina</taxon>
        <taxon>Pocilloporidae</taxon>
        <taxon>Pocillopora</taxon>
    </lineage>
</organism>
<keyword evidence="7 8" id="KW-0807">Transducer</keyword>
<feature type="transmembrane region" description="Helical" evidence="9">
    <location>
        <begin position="61"/>
        <end position="80"/>
    </location>
</feature>
<dbReference type="PROSITE" id="PS00237">
    <property type="entry name" value="G_PROTEIN_RECEP_F1_1"/>
    <property type="match status" value="2"/>
</dbReference>
<dbReference type="SUPFAM" id="SSF81321">
    <property type="entry name" value="Family A G protein-coupled receptor-like"/>
    <property type="match status" value="2"/>
</dbReference>
<evidence type="ECO:0000256" key="2">
    <source>
        <dbReference type="ARBA" id="ARBA00022692"/>
    </source>
</evidence>
<gene>
    <name evidence="11" type="ORF">PMEA_00021178</name>
</gene>
<keyword evidence="12" id="KW-1185">Reference proteome</keyword>